<feature type="non-terminal residue" evidence="2">
    <location>
        <position position="399"/>
    </location>
</feature>
<feature type="compositionally biased region" description="Basic and acidic residues" evidence="1">
    <location>
        <begin position="268"/>
        <end position="280"/>
    </location>
</feature>
<feature type="compositionally biased region" description="Basic residues" evidence="1">
    <location>
        <begin position="350"/>
        <end position="368"/>
    </location>
</feature>
<feature type="region of interest" description="Disordered" evidence="1">
    <location>
        <begin position="1"/>
        <end position="52"/>
    </location>
</feature>
<feature type="compositionally biased region" description="Basic residues" evidence="1">
    <location>
        <begin position="103"/>
        <end position="113"/>
    </location>
</feature>
<feature type="compositionally biased region" description="Basic and acidic residues" evidence="1">
    <location>
        <begin position="180"/>
        <end position="200"/>
    </location>
</feature>
<evidence type="ECO:0000313" key="2">
    <source>
        <dbReference type="EMBL" id="CAA9303090.1"/>
    </source>
</evidence>
<sequence>EPPAAAPRGVRGVRHRLRRDPLQQGARGAHDARRRRRGARGGAHERRDQRHQLERRARLRVGRAHHLLRVALPAQLRELRRHRRDVQVAAEPAADARGLRRDRAARRRPRRHRADAVHGAGALQGPRAPVGQRRRPHAELGRAVEVGHRAGAQLHAGGEHAGGARGARQREARHHPLRRVRPDRQGGDAARHPLPGDRRLQGPVGALLGHRRPQGQRAVRERDPLPAGAGRVGGALRAPARRRAARRGDRRGHGHPARAALAAAGGREQLRDHHAGHAVRDVGQAHGDLLPRDDRARVDRPDRRRRRRGGDHDDLGHRAHPRDRRPQGARRHPRHDPLPVPDRGRDAHRDRRRRRAPRGLAARHRHPRPHADRGERPRLVGRRRPRRERDHRGRLRPLP</sequence>
<feature type="non-terminal residue" evidence="2">
    <location>
        <position position="1"/>
    </location>
</feature>
<proteinExistence type="predicted"/>
<organism evidence="2">
    <name type="scientific">uncultured Gemmatimonadaceae bacterium</name>
    <dbReference type="NCBI Taxonomy" id="246130"/>
    <lineage>
        <taxon>Bacteria</taxon>
        <taxon>Pseudomonadati</taxon>
        <taxon>Gemmatimonadota</taxon>
        <taxon>Gemmatimonadia</taxon>
        <taxon>Gemmatimonadales</taxon>
        <taxon>Gemmatimonadaceae</taxon>
        <taxon>environmental samples</taxon>
    </lineage>
</organism>
<feature type="compositionally biased region" description="Basic residues" evidence="1">
    <location>
        <begin position="239"/>
        <end position="256"/>
    </location>
</feature>
<gene>
    <name evidence="2" type="ORF">AVDCRST_MAG40-483</name>
</gene>
<accession>A0A6J4KDP5</accession>
<feature type="compositionally biased region" description="Basic and acidic residues" evidence="1">
    <location>
        <begin position="289"/>
        <end position="302"/>
    </location>
</feature>
<feature type="region of interest" description="Disordered" evidence="1">
    <location>
        <begin position="89"/>
        <end position="134"/>
    </location>
</feature>
<evidence type="ECO:0000256" key="1">
    <source>
        <dbReference type="SAM" id="MobiDB-lite"/>
    </source>
</evidence>
<name>A0A6J4KDP5_9BACT</name>
<feature type="compositionally biased region" description="Basic and acidic residues" evidence="1">
    <location>
        <begin position="42"/>
        <end position="52"/>
    </location>
</feature>
<reference evidence="2" key="1">
    <citation type="submission" date="2020-02" db="EMBL/GenBank/DDBJ databases">
        <authorList>
            <person name="Meier V. D."/>
        </authorList>
    </citation>
    <scope>NUCLEOTIDE SEQUENCE</scope>
    <source>
        <strain evidence="2">AVDCRST_MAG40</strain>
    </source>
</reference>
<feature type="compositionally biased region" description="Basic residues" evidence="1">
    <location>
        <begin position="318"/>
        <end position="334"/>
    </location>
</feature>
<dbReference type="AlphaFoldDB" id="A0A6J4KDP5"/>
<feature type="compositionally biased region" description="Low complexity" evidence="1">
    <location>
        <begin position="257"/>
        <end position="267"/>
    </location>
</feature>
<protein>
    <submittedName>
        <fullName evidence="2">ABC-type antimicrobial peptide transport system, permease component</fullName>
    </submittedName>
</protein>
<dbReference type="EMBL" id="CADCTX010000144">
    <property type="protein sequence ID" value="CAA9303090.1"/>
    <property type="molecule type" value="Genomic_DNA"/>
</dbReference>
<feature type="region of interest" description="Disordered" evidence="1">
    <location>
        <begin position="156"/>
        <end position="399"/>
    </location>
</feature>
<feature type="compositionally biased region" description="Basic and acidic residues" evidence="1">
    <location>
        <begin position="369"/>
        <end position="378"/>
    </location>
</feature>